<dbReference type="PANTHER" id="PTHR37299:SF1">
    <property type="entry name" value="STAGE 0 SPORULATION PROTEIN A HOMOLOG"/>
    <property type="match status" value="1"/>
</dbReference>
<dbReference type="EMBL" id="PYGD01000005">
    <property type="protein sequence ID" value="PSK91569.1"/>
    <property type="molecule type" value="Genomic_DNA"/>
</dbReference>
<dbReference type="SMART" id="SM00448">
    <property type="entry name" value="REC"/>
    <property type="match status" value="1"/>
</dbReference>
<evidence type="ECO:0000313" key="4">
    <source>
        <dbReference type="EMBL" id="PSK91569.1"/>
    </source>
</evidence>
<dbReference type="PANTHER" id="PTHR37299">
    <property type="entry name" value="TRANSCRIPTIONAL REGULATOR-RELATED"/>
    <property type="match status" value="1"/>
</dbReference>
<dbReference type="OrthoDB" id="1646880at2"/>
<organism evidence="4 5">
    <name type="scientific">Taibaiella chishuiensis</name>
    <dbReference type="NCBI Taxonomy" id="1434707"/>
    <lineage>
        <taxon>Bacteria</taxon>
        <taxon>Pseudomonadati</taxon>
        <taxon>Bacteroidota</taxon>
        <taxon>Chitinophagia</taxon>
        <taxon>Chitinophagales</taxon>
        <taxon>Chitinophagaceae</taxon>
        <taxon>Taibaiella</taxon>
    </lineage>
</organism>
<evidence type="ECO:0000313" key="5">
    <source>
        <dbReference type="Proteomes" id="UP000240572"/>
    </source>
</evidence>
<evidence type="ECO:0000256" key="1">
    <source>
        <dbReference type="PROSITE-ProRule" id="PRU00169"/>
    </source>
</evidence>
<dbReference type="Pfam" id="PF00072">
    <property type="entry name" value="Response_reg"/>
    <property type="match status" value="1"/>
</dbReference>
<dbReference type="InterPro" id="IPR046947">
    <property type="entry name" value="LytR-like"/>
</dbReference>
<accession>A0A2P8D317</accession>
<evidence type="ECO:0000259" key="2">
    <source>
        <dbReference type="PROSITE" id="PS50110"/>
    </source>
</evidence>
<comment type="caution">
    <text evidence="4">The sequence shown here is derived from an EMBL/GenBank/DDBJ whole genome shotgun (WGS) entry which is preliminary data.</text>
</comment>
<proteinExistence type="predicted"/>
<dbReference type="SMART" id="SM00850">
    <property type="entry name" value="LytTR"/>
    <property type="match status" value="1"/>
</dbReference>
<sequence>MIKCIAVDDEPWALSLLENYISKVPFLELVLATEDAIKALHCVQTEQIDLVFLDIQMPEITGLQFMKITAGKCRVILTTAYSAYALDGYEYNVIDYLLKPISFDRFFTASLKAQQLLVIPTNAAPQAMPVAHTPDYIFVKIDTKAVKLLLSDILFIEGLKDYIAIHTLAERLIVQERLKAFEAGLPQDRFVRVHKSYIVSLEKIDSLERNRIFIKDQVIPVGDTFREFFFSHIKDRHFG</sequence>
<dbReference type="InterPro" id="IPR007492">
    <property type="entry name" value="LytTR_DNA-bd_dom"/>
</dbReference>
<evidence type="ECO:0000259" key="3">
    <source>
        <dbReference type="PROSITE" id="PS50930"/>
    </source>
</evidence>
<dbReference type="InterPro" id="IPR011006">
    <property type="entry name" value="CheY-like_superfamily"/>
</dbReference>
<dbReference type="PROSITE" id="PS50930">
    <property type="entry name" value="HTH_LYTTR"/>
    <property type="match status" value="1"/>
</dbReference>
<feature type="domain" description="HTH LytTR-type" evidence="3">
    <location>
        <begin position="137"/>
        <end position="209"/>
    </location>
</feature>
<dbReference type="Pfam" id="PF04397">
    <property type="entry name" value="LytTR"/>
    <property type="match status" value="1"/>
</dbReference>
<protein>
    <submittedName>
        <fullName evidence="4">LytTR family two component transcriptional regulator</fullName>
    </submittedName>
</protein>
<dbReference type="SUPFAM" id="SSF52172">
    <property type="entry name" value="CheY-like"/>
    <property type="match status" value="1"/>
</dbReference>
<dbReference type="GO" id="GO:0003677">
    <property type="term" value="F:DNA binding"/>
    <property type="evidence" value="ECO:0007669"/>
    <property type="project" value="InterPro"/>
</dbReference>
<keyword evidence="1" id="KW-0597">Phosphoprotein</keyword>
<gene>
    <name evidence="4" type="ORF">B0I18_105152</name>
</gene>
<dbReference type="PROSITE" id="PS50110">
    <property type="entry name" value="RESPONSE_REGULATORY"/>
    <property type="match status" value="1"/>
</dbReference>
<keyword evidence="5" id="KW-1185">Reference proteome</keyword>
<feature type="modified residue" description="4-aspartylphosphate" evidence="1">
    <location>
        <position position="54"/>
    </location>
</feature>
<reference evidence="4 5" key="1">
    <citation type="submission" date="2018-03" db="EMBL/GenBank/DDBJ databases">
        <title>Genomic Encyclopedia of Type Strains, Phase III (KMG-III): the genomes of soil and plant-associated and newly described type strains.</title>
        <authorList>
            <person name="Whitman W."/>
        </authorList>
    </citation>
    <scope>NUCLEOTIDE SEQUENCE [LARGE SCALE GENOMIC DNA]</scope>
    <source>
        <strain evidence="4 5">CGMCC 1.12700</strain>
    </source>
</reference>
<dbReference type="Gene3D" id="2.40.50.1020">
    <property type="entry name" value="LytTr DNA-binding domain"/>
    <property type="match status" value="1"/>
</dbReference>
<dbReference type="Proteomes" id="UP000240572">
    <property type="component" value="Unassembled WGS sequence"/>
</dbReference>
<name>A0A2P8D317_9BACT</name>
<dbReference type="InterPro" id="IPR001789">
    <property type="entry name" value="Sig_transdc_resp-reg_receiver"/>
</dbReference>
<dbReference type="GO" id="GO:0000156">
    <property type="term" value="F:phosphorelay response regulator activity"/>
    <property type="evidence" value="ECO:0007669"/>
    <property type="project" value="InterPro"/>
</dbReference>
<feature type="domain" description="Response regulatory" evidence="2">
    <location>
        <begin position="3"/>
        <end position="114"/>
    </location>
</feature>
<dbReference type="AlphaFoldDB" id="A0A2P8D317"/>
<dbReference type="Gene3D" id="3.40.50.2300">
    <property type="match status" value="1"/>
</dbReference>
<dbReference type="RefSeq" id="WP_106523468.1">
    <property type="nucleotide sequence ID" value="NZ_PYGD01000005.1"/>
</dbReference>